<feature type="compositionally biased region" description="Low complexity" evidence="14">
    <location>
        <begin position="575"/>
        <end position="584"/>
    </location>
</feature>
<evidence type="ECO:0000256" key="14">
    <source>
        <dbReference type="SAM" id="MobiDB-lite"/>
    </source>
</evidence>
<evidence type="ECO:0000256" key="7">
    <source>
        <dbReference type="ARBA" id="ARBA00022679"/>
    </source>
</evidence>
<evidence type="ECO:0000256" key="3">
    <source>
        <dbReference type="ARBA" id="ARBA00003976"/>
    </source>
</evidence>
<sequence length="632" mass="71767">MDSDSEMPVASDEEMVDDEDYYYYSDEGEGDDGDASGGGASGDEDVSAGDYEGREAEGSDEAVSTREQRYIVLSEKDISERQEEDISEVSALLLIPREEASVLLHHYKWDISKVNDEWFSDEDKVRGIVGLLMNGTDIHNSRKLTCGICFEGYSSDMMSSAGCAHFYCHECWEGYISAAVSQGPGCLSLRCPDPSCSAIVLQGMINKLGKHEDKEKYARFALRAYVESRKKTKWCPAPDCTCAVEFVSDVNYDVSCNCTFRFCWNCTEEAHRPVNCETVSKWILKNSAESENMNWILANSKPCPKCQRPIEKNQGCMHMTCTPPCKFEFCWLCLGSWVEHGERTGGFYACNRYESAKKEGVYDEAEARRERAKHSLERYMHYYERWASNQTSRQKAISDLQKAEKEQLAKLTDIYGIPETQLKFIIEAWSQVWCHSFMLWSNRLLTLCTQQIFLYLMMHHYTALQIIECRRVLQWTYAYGYYLEDKVKSGFFEYLQGEAESGLERLHQCAEKDLLAFLPFSKHDTTEDHPSPAEFGEFRVKLAGLTSITRNYFENLVRALEDGLEDVQCAGEAATSSKATNSKKGGAKGKAAKKQPSRSSSDHSDDTWPCERCTFLNPSSADACTACDKQRY</sequence>
<dbReference type="EC" id="2.3.2.31" evidence="6"/>
<protein>
    <recommendedName>
        <fullName evidence="6">RBR-type E3 ubiquitin transferase</fullName>
        <ecNumber evidence="6">2.3.2.31</ecNumber>
    </recommendedName>
</protein>
<dbReference type="Pfam" id="PF21235">
    <property type="entry name" value="UBA_ARI1"/>
    <property type="match status" value="1"/>
</dbReference>
<dbReference type="Proteomes" id="UP000015106">
    <property type="component" value="Chromosome 7"/>
</dbReference>
<evidence type="ECO:0000256" key="12">
    <source>
        <dbReference type="ARBA" id="ARBA00022833"/>
    </source>
</evidence>
<feature type="region of interest" description="Disordered" evidence="14">
    <location>
        <begin position="1"/>
        <end position="64"/>
    </location>
</feature>
<dbReference type="GO" id="GO:0061630">
    <property type="term" value="F:ubiquitin protein ligase activity"/>
    <property type="evidence" value="ECO:0007669"/>
    <property type="project" value="UniProtKB-EC"/>
</dbReference>
<name>A0A8R7V750_TRIUA</name>
<comment type="similarity">
    <text evidence="5">Belongs to the RBR family. Ariadne subfamily.</text>
</comment>
<dbReference type="PROSITE" id="PS50199">
    <property type="entry name" value="ZF_RANBP2_2"/>
    <property type="match status" value="1"/>
</dbReference>
<comment type="function">
    <text evidence="3">Might act as an E3 ubiquitin-protein ligase, or as part of E3 complex, which accepts ubiquitin from specific E2 ubiquitin-conjugating enzymes and then transfers it to substrates.</text>
</comment>
<dbReference type="GO" id="GO:0008270">
    <property type="term" value="F:zinc ion binding"/>
    <property type="evidence" value="ECO:0007669"/>
    <property type="project" value="UniProtKB-KW"/>
</dbReference>
<evidence type="ECO:0000256" key="13">
    <source>
        <dbReference type="PROSITE-ProRule" id="PRU00322"/>
    </source>
</evidence>
<dbReference type="InterPro" id="IPR001841">
    <property type="entry name" value="Znf_RING"/>
</dbReference>
<evidence type="ECO:0000313" key="18">
    <source>
        <dbReference type="EnsemblPlants" id="TuG1812G0700002823.01.T01"/>
    </source>
</evidence>
<comment type="pathway">
    <text evidence="4">Protein modification; protein ubiquitination.</text>
</comment>
<feature type="compositionally biased region" description="Basic residues" evidence="14">
    <location>
        <begin position="585"/>
        <end position="596"/>
    </location>
</feature>
<evidence type="ECO:0000256" key="9">
    <source>
        <dbReference type="ARBA" id="ARBA00022737"/>
    </source>
</evidence>
<dbReference type="Gramene" id="TuG1812G0700002823.01.T01">
    <property type="protein sequence ID" value="TuG1812G0700002823.01.T01"/>
    <property type="gene ID" value="TuG1812G0700002823.01"/>
</dbReference>
<dbReference type="Gene3D" id="1.20.120.1750">
    <property type="match status" value="2"/>
</dbReference>
<dbReference type="PROSITE" id="PS01358">
    <property type="entry name" value="ZF_RANBP2_1"/>
    <property type="match status" value="1"/>
</dbReference>
<comment type="cofactor">
    <cofactor evidence="2">
        <name>Zn(2+)</name>
        <dbReference type="ChEBI" id="CHEBI:29105"/>
    </cofactor>
</comment>
<feature type="domain" description="RING-type" evidence="17">
    <location>
        <begin position="142"/>
        <end position="354"/>
    </location>
</feature>
<dbReference type="InterPro" id="IPR031127">
    <property type="entry name" value="E3_UB_ligase_RBR"/>
</dbReference>
<evidence type="ECO:0000259" key="17">
    <source>
        <dbReference type="PROSITE" id="PS51873"/>
    </source>
</evidence>
<keyword evidence="7" id="KW-0808">Transferase</keyword>
<feature type="region of interest" description="Disordered" evidence="14">
    <location>
        <begin position="575"/>
        <end position="609"/>
    </location>
</feature>
<dbReference type="SMART" id="SM00547">
    <property type="entry name" value="ZnF_RBZ"/>
    <property type="match status" value="1"/>
</dbReference>
<dbReference type="InterPro" id="IPR013083">
    <property type="entry name" value="Znf_RING/FYVE/PHD"/>
</dbReference>
<proteinExistence type="inferred from homology"/>
<evidence type="ECO:0000256" key="8">
    <source>
        <dbReference type="ARBA" id="ARBA00022723"/>
    </source>
</evidence>
<reference evidence="18" key="3">
    <citation type="submission" date="2022-06" db="UniProtKB">
        <authorList>
            <consortium name="EnsemblPlants"/>
        </authorList>
    </citation>
    <scope>IDENTIFICATION</scope>
</reference>
<dbReference type="PANTHER" id="PTHR11685">
    <property type="entry name" value="RBR FAMILY RING FINGER AND IBR DOMAIN-CONTAINING"/>
    <property type="match status" value="1"/>
</dbReference>
<dbReference type="InterPro" id="IPR002867">
    <property type="entry name" value="IBR_dom"/>
</dbReference>
<dbReference type="PROSITE" id="PS50089">
    <property type="entry name" value="ZF_RING_2"/>
    <property type="match status" value="1"/>
</dbReference>
<keyword evidence="10 13" id="KW-0863">Zinc-finger</keyword>
<keyword evidence="12" id="KW-0862">Zinc</keyword>
<dbReference type="Pfam" id="PF22191">
    <property type="entry name" value="IBR_1"/>
    <property type="match status" value="1"/>
</dbReference>
<evidence type="ECO:0000313" key="19">
    <source>
        <dbReference type="Proteomes" id="UP000015106"/>
    </source>
</evidence>
<feature type="domain" description="RING-type" evidence="15">
    <location>
        <begin position="146"/>
        <end position="192"/>
    </location>
</feature>
<dbReference type="Gene3D" id="2.30.30.380">
    <property type="entry name" value="Zn-finger domain of Sec23/24"/>
    <property type="match status" value="1"/>
</dbReference>
<keyword evidence="9" id="KW-0677">Repeat</keyword>
<dbReference type="SMART" id="SM00647">
    <property type="entry name" value="IBR"/>
    <property type="match status" value="2"/>
</dbReference>
<dbReference type="InterPro" id="IPR048962">
    <property type="entry name" value="ARIH1-like_UBL"/>
</dbReference>
<dbReference type="Pfam" id="PF01485">
    <property type="entry name" value="IBR"/>
    <property type="match status" value="1"/>
</dbReference>
<dbReference type="PROSITE" id="PS51873">
    <property type="entry name" value="TRIAD"/>
    <property type="match status" value="1"/>
</dbReference>
<dbReference type="SUPFAM" id="SSF57850">
    <property type="entry name" value="RING/U-box"/>
    <property type="match status" value="3"/>
</dbReference>
<feature type="compositionally biased region" description="Basic and acidic residues" evidence="14">
    <location>
        <begin position="51"/>
        <end position="64"/>
    </location>
</feature>
<dbReference type="AlphaFoldDB" id="A0A8R7V750"/>
<evidence type="ECO:0000259" key="15">
    <source>
        <dbReference type="PROSITE" id="PS50089"/>
    </source>
</evidence>
<dbReference type="InterPro" id="IPR044066">
    <property type="entry name" value="TRIAD_supradom"/>
</dbReference>
<accession>A0A8R7V750</accession>
<evidence type="ECO:0000256" key="2">
    <source>
        <dbReference type="ARBA" id="ARBA00001947"/>
    </source>
</evidence>
<evidence type="ECO:0000256" key="1">
    <source>
        <dbReference type="ARBA" id="ARBA00001798"/>
    </source>
</evidence>
<gene>
    <name evidence="18" type="primary">LOC125525953</name>
</gene>
<evidence type="ECO:0000256" key="10">
    <source>
        <dbReference type="ARBA" id="ARBA00022771"/>
    </source>
</evidence>
<dbReference type="CDD" id="cd20346">
    <property type="entry name" value="BRcat_RBR_ANKIB1"/>
    <property type="match status" value="1"/>
</dbReference>
<dbReference type="InterPro" id="IPR036443">
    <property type="entry name" value="Znf_RanBP2_sf"/>
</dbReference>
<feature type="compositionally biased region" description="Acidic residues" evidence="14">
    <location>
        <begin position="1"/>
        <end position="34"/>
    </location>
</feature>
<dbReference type="CDD" id="cd22583">
    <property type="entry name" value="Rcat_RBR_ARI7-like"/>
    <property type="match status" value="1"/>
</dbReference>
<organism evidence="18 19">
    <name type="scientific">Triticum urartu</name>
    <name type="common">Red wild einkorn</name>
    <name type="synonym">Crithodium urartu</name>
    <dbReference type="NCBI Taxonomy" id="4572"/>
    <lineage>
        <taxon>Eukaryota</taxon>
        <taxon>Viridiplantae</taxon>
        <taxon>Streptophyta</taxon>
        <taxon>Embryophyta</taxon>
        <taxon>Tracheophyta</taxon>
        <taxon>Spermatophyta</taxon>
        <taxon>Magnoliopsida</taxon>
        <taxon>Liliopsida</taxon>
        <taxon>Poales</taxon>
        <taxon>Poaceae</taxon>
        <taxon>BOP clade</taxon>
        <taxon>Pooideae</taxon>
        <taxon>Triticodae</taxon>
        <taxon>Triticeae</taxon>
        <taxon>Triticinae</taxon>
        <taxon>Triticum</taxon>
    </lineage>
</organism>
<dbReference type="EnsemblPlants" id="TuG1812G0700002823.01.T01">
    <property type="protein sequence ID" value="TuG1812G0700002823.01.T01"/>
    <property type="gene ID" value="TuG1812G0700002823.01"/>
</dbReference>
<keyword evidence="8" id="KW-0479">Metal-binding</keyword>
<evidence type="ECO:0000256" key="6">
    <source>
        <dbReference type="ARBA" id="ARBA00012251"/>
    </source>
</evidence>
<comment type="catalytic activity">
    <reaction evidence="1">
        <text>[E2 ubiquitin-conjugating enzyme]-S-ubiquitinyl-L-cysteine + [acceptor protein]-L-lysine = [E2 ubiquitin-conjugating enzyme]-L-cysteine + [acceptor protein]-N(6)-ubiquitinyl-L-lysine.</text>
        <dbReference type="EC" id="2.3.2.31"/>
    </reaction>
</comment>
<dbReference type="GO" id="GO:0016567">
    <property type="term" value="P:protein ubiquitination"/>
    <property type="evidence" value="ECO:0007669"/>
    <property type="project" value="InterPro"/>
</dbReference>
<dbReference type="FunFam" id="3.30.40.10:FF:000019">
    <property type="entry name" value="RBR-type E3 ubiquitin transferase"/>
    <property type="match status" value="1"/>
</dbReference>
<dbReference type="InterPro" id="IPR001876">
    <property type="entry name" value="Znf_RanBP2"/>
</dbReference>
<evidence type="ECO:0000256" key="11">
    <source>
        <dbReference type="ARBA" id="ARBA00022786"/>
    </source>
</evidence>
<dbReference type="SUPFAM" id="SSF90209">
    <property type="entry name" value="Ran binding protein zinc finger-like"/>
    <property type="match status" value="1"/>
</dbReference>
<reference evidence="18" key="2">
    <citation type="submission" date="2018-03" db="EMBL/GenBank/DDBJ databases">
        <title>The Triticum urartu genome reveals the dynamic nature of wheat genome evolution.</title>
        <authorList>
            <person name="Ling H."/>
            <person name="Ma B."/>
            <person name="Shi X."/>
            <person name="Liu H."/>
            <person name="Dong L."/>
            <person name="Sun H."/>
            <person name="Cao Y."/>
            <person name="Gao Q."/>
            <person name="Zheng S."/>
            <person name="Li Y."/>
            <person name="Yu Y."/>
            <person name="Du H."/>
            <person name="Qi M."/>
            <person name="Li Y."/>
            <person name="Yu H."/>
            <person name="Cui Y."/>
            <person name="Wang N."/>
            <person name="Chen C."/>
            <person name="Wu H."/>
            <person name="Zhao Y."/>
            <person name="Zhang J."/>
            <person name="Li Y."/>
            <person name="Zhou W."/>
            <person name="Zhang B."/>
            <person name="Hu W."/>
            <person name="Eijk M."/>
            <person name="Tang J."/>
            <person name="Witsenboer H."/>
            <person name="Zhao S."/>
            <person name="Li Z."/>
            <person name="Zhang A."/>
            <person name="Wang D."/>
            <person name="Liang C."/>
        </authorList>
    </citation>
    <scope>NUCLEOTIDE SEQUENCE [LARGE SCALE GENOMIC DNA]</scope>
    <source>
        <strain evidence="18">cv. G1812</strain>
    </source>
</reference>
<evidence type="ECO:0000256" key="5">
    <source>
        <dbReference type="ARBA" id="ARBA00005884"/>
    </source>
</evidence>
<evidence type="ECO:0000256" key="4">
    <source>
        <dbReference type="ARBA" id="ARBA00004906"/>
    </source>
</evidence>
<keyword evidence="19" id="KW-1185">Reference proteome</keyword>
<feature type="domain" description="RanBP2-type" evidence="16">
    <location>
        <begin position="604"/>
        <end position="632"/>
    </location>
</feature>
<evidence type="ECO:0000259" key="16">
    <source>
        <dbReference type="PROSITE" id="PS50199"/>
    </source>
</evidence>
<keyword evidence="11" id="KW-0833">Ubl conjugation pathway</keyword>
<reference evidence="19" key="1">
    <citation type="journal article" date="2013" name="Nature">
        <title>Draft genome of the wheat A-genome progenitor Triticum urartu.</title>
        <authorList>
            <person name="Ling H.Q."/>
            <person name="Zhao S."/>
            <person name="Liu D."/>
            <person name="Wang J."/>
            <person name="Sun H."/>
            <person name="Zhang C."/>
            <person name="Fan H."/>
            <person name="Li D."/>
            <person name="Dong L."/>
            <person name="Tao Y."/>
            <person name="Gao C."/>
            <person name="Wu H."/>
            <person name="Li Y."/>
            <person name="Cui Y."/>
            <person name="Guo X."/>
            <person name="Zheng S."/>
            <person name="Wang B."/>
            <person name="Yu K."/>
            <person name="Liang Q."/>
            <person name="Yang W."/>
            <person name="Lou X."/>
            <person name="Chen J."/>
            <person name="Feng M."/>
            <person name="Jian J."/>
            <person name="Zhang X."/>
            <person name="Luo G."/>
            <person name="Jiang Y."/>
            <person name="Liu J."/>
            <person name="Wang Z."/>
            <person name="Sha Y."/>
            <person name="Zhang B."/>
            <person name="Wu H."/>
            <person name="Tang D."/>
            <person name="Shen Q."/>
            <person name="Xue P."/>
            <person name="Zou S."/>
            <person name="Wang X."/>
            <person name="Liu X."/>
            <person name="Wang F."/>
            <person name="Yang Y."/>
            <person name="An X."/>
            <person name="Dong Z."/>
            <person name="Zhang K."/>
            <person name="Zhang X."/>
            <person name="Luo M.C."/>
            <person name="Dvorak J."/>
            <person name="Tong Y."/>
            <person name="Wang J."/>
            <person name="Yang H."/>
            <person name="Li Z."/>
            <person name="Wang D."/>
            <person name="Zhang A."/>
            <person name="Wang J."/>
        </authorList>
    </citation>
    <scope>NUCLEOTIDE SEQUENCE</scope>
    <source>
        <strain evidence="19">cv. G1812</strain>
    </source>
</reference>
<dbReference type="Gene3D" id="3.30.40.10">
    <property type="entry name" value="Zinc/RING finger domain, C3HC4 (zinc finger)"/>
    <property type="match status" value="1"/>
</dbReference>